<accession>A0A8K0G8M9</accession>
<organism evidence="1 2">
    <name type="scientific">Ignelater luminosus</name>
    <name type="common">Cucubano</name>
    <name type="synonym">Pyrophorus luminosus</name>
    <dbReference type="NCBI Taxonomy" id="2038154"/>
    <lineage>
        <taxon>Eukaryota</taxon>
        <taxon>Metazoa</taxon>
        <taxon>Ecdysozoa</taxon>
        <taxon>Arthropoda</taxon>
        <taxon>Hexapoda</taxon>
        <taxon>Insecta</taxon>
        <taxon>Pterygota</taxon>
        <taxon>Neoptera</taxon>
        <taxon>Endopterygota</taxon>
        <taxon>Coleoptera</taxon>
        <taxon>Polyphaga</taxon>
        <taxon>Elateriformia</taxon>
        <taxon>Elateroidea</taxon>
        <taxon>Elateridae</taxon>
        <taxon>Agrypninae</taxon>
        <taxon>Pyrophorini</taxon>
        <taxon>Ignelater</taxon>
    </lineage>
</organism>
<evidence type="ECO:0000313" key="1">
    <source>
        <dbReference type="EMBL" id="KAF2889831.1"/>
    </source>
</evidence>
<dbReference type="AlphaFoldDB" id="A0A8K0G8M9"/>
<dbReference type="Proteomes" id="UP000801492">
    <property type="component" value="Unassembled WGS sequence"/>
</dbReference>
<dbReference type="EMBL" id="VTPC01061898">
    <property type="protein sequence ID" value="KAF2889831.1"/>
    <property type="molecule type" value="Genomic_DNA"/>
</dbReference>
<dbReference type="OrthoDB" id="8191242at2759"/>
<evidence type="ECO:0000313" key="2">
    <source>
        <dbReference type="Proteomes" id="UP000801492"/>
    </source>
</evidence>
<name>A0A8K0G8M9_IGNLU</name>
<protein>
    <submittedName>
        <fullName evidence="1">Uncharacterized protein</fullName>
    </submittedName>
</protein>
<keyword evidence="2" id="KW-1185">Reference proteome</keyword>
<reference evidence="1" key="1">
    <citation type="submission" date="2019-08" db="EMBL/GenBank/DDBJ databases">
        <title>The genome of the North American firefly Photinus pyralis.</title>
        <authorList>
            <consortium name="Photinus pyralis genome working group"/>
            <person name="Fallon T.R."/>
            <person name="Sander Lower S.E."/>
            <person name="Weng J.-K."/>
        </authorList>
    </citation>
    <scope>NUCLEOTIDE SEQUENCE</scope>
    <source>
        <strain evidence="1">TRF0915ILg1</strain>
        <tissue evidence="1">Whole body</tissue>
    </source>
</reference>
<sequence>MEETDEDFPHFTWISNNNFVPQNHTFDNTNSGFHPARNLTDDNILTYFQWYFTQELPEEIAMKPNGYFEFVT</sequence>
<proteinExistence type="predicted"/>
<comment type="caution">
    <text evidence="1">The sequence shown here is derived from an EMBL/GenBank/DDBJ whole genome shotgun (WGS) entry which is preliminary data.</text>
</comment>
<gene>
    <name evidence="1" type="ORF">ILUMI_16343</name>
</gene>